<proteinExistence type="predicted"/>
<comment type="caution">
    <text evidence="1">The sequence shown here is derived from an EMBL/GenBank/DDBJ whole genome shotgun (WGS) entry which is preliminary data.</text>
</comment>
<dbReference type="Proteomes" id="UP000499080">
    <property type="component" value="Unassembled WGS sequence"/>
</dbReference>
<organism evidence="1 2">
    <name type="scientific">Araneus ventricosus</name>
    <name type="common">Orbweaver spider</name>
    <name type="synonym">Epeira ventricosa</name>
    <dbReference type="NCBI Taxonomy" id="182803"/>
    <lineage>
        <taxon>Eukaryota</taxon>
        <taxon>Metazoa</taxon>
        <taxon>Ecdysozoa</taxon>
        <taxon>Arthropoda</taxon>
        <taxon>Chelicerata</taxon>
        <taxon>Arachnida</taxon>
        <taxon>Araneae</taxon>
        <taxon>Araneomorphae</taxon>
        <taxon>Entelegynae</taxon>
        <taxon>Araneoidea</taxon>
        <taxon>Araneidae</taxon>
        <taxon>Araneus</taxon>
    </lineage>
</organism>
<name>A0A4Y2LF80_ARAVE</name>
<evidence type="ECO:0008006" key="3">
    <source>
        <dbReference type="Google" id="ProtNLM"/>
    </source>
</evidence>
<dbReference type="PANTHER" id="PTHR45749">
    <property type="match status" value="1"/>
</dbReference>
<keyword evidence="2" id="KW-1185">Reference proteome</keyword>
<gene>
    <name evidence="1" type="ORF">AVEN_263890_1</name>
</gene>
<dbReference type="AlphaFoldDB" id="A0A4Y2LF80"/>
<reference evidence="1 2" key="1">
    <citation type="journal article" date="2019" name="Sci. Rep.">
        <title>Orb-weaving spider Araneus ventricosus genome elucidates the spidroin gene catalogue.</title>
        <authorList>
            <person name="Kono N."/>
            <person name="Nakamura H."/>
            <person name="Ohtoshi R."/>
            <person name="Moran D.A.P."/>
            <person name="Shinohara A."/>
            <person name="Yoshida Y."/>
            <person name="Fujiwara M."/>
            <person name="Mori M."/>
            <person name="Tomita M."/>
            <person name="Arakawa K."/>
        </authorList>
    </citation>
    <scope>NUCLEOTIDE SEQUENCE [LARGE SCALE GENOMIC DNA]</scope>
</reference>
<dbReference type="PANTHER" id="PTHR45749:SF35">
    <property type="entry name" value="AC-LIKE TRANSPOSASE-RELATED"/>
    <property type="match status" value="1"/>
</dbReference>
<dbReference type="EMBL" id="BGPR01005720">
    <property type="protein sequence ID" value="GBN12800.1"/>
    <property type="molecule type" value="Genomic_DNA"/>
</dbReference>
<evidence type="ECO:0000313" key="1">
    <source>
        <dbReference type="EMBL" id="GBN12800.1"/>
    </source>
</evidence>
<evidence type="ECO:0000313" key="2">
    <source>
        <dbReference type="Proteomes" id="UP000499080"/>
    </source>
</evidence>
<sequence length="164" mass="18581">MAFVIRNVSIEQDINIHELFSGFLPIQRSTSQQLFDTLLQELQSLGLPLTNMRGQGYDNEAMIYADERQPSCEAWGLRRSCPDLKFWLCLTYSLDWCTWKAFDLLVDDSFPHSPLLCLHSSEYAGPVRVSFDDRSWCGGVGCALNGMVVNGPPYIGTIWEDFSS</sequence>
<protein>
    <recommendedName>
        <fullName evidence="3">DUF4371 domain-containing protein</fullName>
    </recommendedName>
</protein>
<accession>A0A4Y2LF80</accession>